<dbReference type="RefSeq" id="WP_014797938.1">
    <property type="nucleotide sequence ID" value="NC_018018.1"/>
</dbReference>
<dbReference type="InterPro" id="IPR041662">
    <property type="entry name" value="SusD-like_2"/>
</dbReference>
<keyword evidence="2" id="KW-1185">Reference proteome</keyword>
<dbReference type="Gene3D" id="1.25.40.390">
    <property type="match status" value="1"/>
</dbReference>
<proteinExistence type="predicted"/>
<dbReference type="AlphaFoldDB" id="I4AKK6"/>
<evidence type="ECO:0008006" key="3">
    <source>
        <dbReference type="Google" id="ProtNLM"/>
    </source>
</evidence>
<dbReference type="Proteomes" id="UP000006054">
    <property type="component" value="Chromosome"/>
</dbReference>
<name>I4AKK6_BERLS</name>
<evidence type="ECO:0000313" key="1">
    <source>
        <dbReference type="EMBL" id="AFM04491.1"/>
    </source>
</evidence>
<dbReference type="InterPro" id="IPR011990">
    <property type="entry name" value="TPR-like_helical_dom_sf"/>
</dbReference>
<dbReference type="PATRIC" id="fig|880071.3.peg.2097"/>
<evidence type="ECO:0000313" key="2">
    <source>
        <dbReference type="Proteomes" id="UP000006054"/>
    </source>
</evidence>
<reference evidence="2" key="1">
    <citation type="submission" date="2012-06" db="EMBL/GenBank/DDBJ databases">
        <title>The complete genome of Flexibacter litoralis DSM 6794.</title>
        <authorList>
            <person name="Lucas S."/>
            <person name="Copeland A."/>
            <person name="Lapidus A."/>
            <person name="Glavina del Rio T."/>
            <person name="Dalin E."/>
            <person name="Tice H."/>
            <person name="Bruce D."/>
            <person name="Goodwin L."/>
            <person name="Pitluck S."/>
            <person name="Peters L."/>
            <person name="Ovchinnikova G."/>
            <person name="Lu M."/>
            <person name="Kyrpides N."/>
            <person name="Mavromatis K."/>
            <person name="Ivanova N."/>
            <person name="Brettin T."/>
            <person name="Detter J.C."/>
            <person name="Han C."/>
            <person name="Larimer F."/>
            <person name="Land M."/>
            <person name="Hauser L."/>
            <person name="Markowitz V."/>
            <person name="Cheng J.-F."/>
            <person name="Hugenholtz P."/>
            <person name="Woyke T."/>
            <person name="Wu D."/>
            <person name="Spring S."/>
            <person name="Lang E."/>
            <person name="Kopitz M."/>
            <person name="Brambilla E."/>
            <person name="Klenk H.-P."/>
            <person name="Eisen J.A."/>
        </authorList>
    </citation>
    <scope>NUCLEOTIDE SEQUENCE [LARGE SCALE GENOMIC DNA]</scope>
    <source>
        <strain evidence="2">ATCC 23117 / DSM 6794 / NBRC 15988 / NCIMB 1366 / Sio-4</strain>
    </source>
</reference>
<dbReference type="PROSITE" id="PS51257">
    <property type="entry name" value="PROKAR_LIPOPROTEIN"/>
    <property type="match status" value="1"/>
</dbReference>
<gene>
    <name evidence="1" type="ordered locus">Fleli_2109</name>
</gene>
<dbReference type="Pfam" id="PF12771">
    <property type="entry name" value="SusD-like_2"/>
    <property type="match status" value="1"/>
</dbReference>
<protein>
    <recommendedName>
        <fullName evidence="3">SusD/RagB family nutrient-binding outer membrane lipoprotein</fullName>
    </recommendedName>
</protein>
<dbReference type="KEGG" id="fli:Fleli_2109"/>
<dbReference type="OrthoDB" id="622163at2"/>
<accession>I4AKK6</accession>
<dbReference type="eggNOG" id="COG4198">
    <property type="taxonomic scope" value="Bacteria"/>
</dbReference>
<sequence length="522" mass="57192" precursor="true">MKKRIIALILAASFTTFTSCDERLEELNTDKINPAQVSASSLFTKGLKEGFDRMGSINVNDNPFRLYAQFWAQTTYPEESQYSLTSRNIPAAFWNSGYRDVLIDLAESKKITEIELENDAARTATLTNRIACIEIMSAYTYTTLIDVFGNIPYSEALDVSNLSPKYDDAQTVYSDLITRLDAAISSTDVGTEGFSAGQDPVFGGNMSQWIKFANSLKLRMGMRLADVDKTTSVSIVNSALAGGVLESNADNVKLEYMSASPNTSPVYEDLVLSGRNDFILSNTFADYLNSEKDPRVTAYAQANPISFADGDYVLPMNMYVVYDDETVYLTAGTTISASEESRNPKVFVGGIYGSANAFNNFSKVSSTLYTDPTSAVTIINYAEIEFLMAEAAARGGYAVTGSAAEHYTAGITASFNEFGIDGVDEYLAQSNVAYATAEGDYKTKIGRQMWVALYNQGFEAWTTWRRLDFGIMRALPENAEVTVPLRFTYPIAEQQLNGTQYSAAGSAIGGDAVTTKLFWDAQ</sequence>
<dbReference type="EMBL" id="CP003345">
    <property type="protein sequence ID" value="AFM04491.1"/>
    <property type="molecule type" value="Genomic_DNA"/>
</dbReference>
<dbReference type="SUPFAM" id="SSF48452">
    <property type="entry name" value="TPR-like"/>
    <property type="match status" value="1"/>
</dbReference>
<organism evidence="1 2">
    <name type="scientific">Bernardetia litoralis (strain ATCC 23117 / DSM 6794 / NBRC 15988 / NCIMB 1366 / Fx l1 / Sio-4)</name>
    <name type="common">Flexibacter litoralis</name>
    <dbReference type="NCBI Taxonomy" id="880071"/>
    <lineage>
        <taxon>Bacteria</taxon>
        <taxon>Pseudomonadati</taxon>
        <taxon>Bacteroidota</taxon>
        <taxon>Cytophagia</taxon>
        <taxon>Cytophagales</taxon>
        <taxon>Bernardetiaceae</taxon>
        <taxon>Bernardetia</taxon>
    </lineage>
</organism>
<dbReference type="HOGENOM" id="CLU_025928_1_0_10"/>
<dbReference type="STRING" id="880071.Fleli_2109"/>